<dbReference type="Gene3D" id="3.40.50.300">
    <property type="entry name" value="P-loop containing nucleotide triphosphate hydrolases"/>
    <property type="match status" value="1"/>
</dbReference>
<feature type="domain" description="Bacterial type II secretion system protein E" evidence="3">
    <location>
        <begin position="2"/>
        <end position="319"/>
    </location>
</feature>
<dbReference type="GO" id="GO:0016887">
    <property type="term" value="F:ATP hydrolysis activity"/>
    <property type="evidence" value="ECO:0007669"/>
    <property type="project" value="TreeGrafter"/>
</dbReference>
<feature type="non-terminal residue" evidence="4">
    <location>
        <position position="1"/>
    </location>
</feature>
<dbReference type="GO" id="GO:0005886">
    <property type="term" value="C:plasma membrane"/>
    <property type="evidence" value="ECO:0007669"/>
    <property type="project" value="TreeGrafter"/>
</dbReference>
<dbReference type="InterPro" id="IPR001482">
    <property type="entry name" value="T2SS/T4SS_dom"/>
</dbReference>
<dbReference type="SUPFAM" id="SSF52540">
    <property type="entry name" value="P-loop containing nucleoside triphosphate hydrolases"/>
    <property type="match status" value="1"/>
</dbReference>
<dbReference type="Pfam" id="PF00437">
    <property type="entry name" value="T2SSE"/>
    <property type="match status" value="1"/>
</dbReference>
<proteinExistence type="predicted"/>
<evidence type="ECO:0000313" key="4">
    <source>
        <dbReference type="EMBL" id="KKK82124.1"/>
    </source>
</evidence>
<keyword evidence="1" id="KW-0547">Nucleotide-binding</keyword>
<evidence type="ECO:0000259" key="3">
    <source>
        <dbReference type="Pfam" id="PF00437"/>
    </source>
</evidence>
<dbReference type="EMBL" id="LAZR01052811">
    <property type="protein sequence ID" value="KKK82124.1"/>
    <property type="molecule type" value="Genomic_DNA"/>
</dbReference>
<dbReference type="Gene3D" id="3.30.450.90">
    <property type="match status" value="1"/>
</dbReference>
<dbReference type="PANTHER" id="PTHR30258">
    <property type="entry name" value="TYPE II SECRETION SYSTEM PROTEIN GSPE-RELATED"/>
    <property type="match status" value="1"/>
</dbReference>
<keyword evidence="2" id="KW-0067">ATP-binding</keyword>
<evidence type="ECO:0000256" key="2">
    <source>
        <dbReference type="ARBA" id="ARBA00022840"/>
    </source>
</evidence>
<dbReference type="PANTHER" id="PTHR30258:SF2">
    <property type="entry name" value="COMG OPERON PROTEIN 1"/>
    <property type="match status" value="1"/>
</dbReference>
<name>A0A0F9AUJ4_9ZZZZ</name>
<dbReference type="GO" id="GO:0005524">
    <property type="term" value="F:ATP binding"/>
    <property type="evidence" value="ECO:0007669"/>
    <property type="project" value="UniProtKB-KW"/>
</dbReference>
<sequence length="324" mass="34097">IKDMAGLDQGQCRRSQDGDFGLTMDGREIRFRVATCPMVDGERMAIHVIDPDRALPGLSDLLSEAHERRIRGLLAEPCGVILVAAPSRRERTTVLWAMVEALNCRERNIVVVETSTGPTMAGVNRSRTQPSAGYSFAEAVDALAGQDPDVVMVDGVRSSPAAAALVDLARDGTMVLVGMGGRSPATAASTFAEMCGQGCLLSSALLAVIEQRAVRRLCADCRTQTAASEELLATAGLKGLAFPVYVGAGCPRCANTGYAGTAVLSAILEVDQAVARCIRLGLDADAFERASPMAGPALLRKAALESLQAGTTSLEEIVRALPRR</sequence>
<evidence type="ECO:0000256" key="1">
    <source>
        <dbReference type="ARBA" id="ARBA00022741"/>
    </source>
</evidence>
<protein>
    <recommendedName>
        <fullName evidence="3">Bacterial type II secretion system protein E domain-containing protein</fullName>
    </recommendedName>
</protein>
<organism evidence="4">
    <name type="scientific">marine sediment metagenome</name>
    <dbReference type="NCBI Taxonomy" id="412755"/>
    <lineage>
        <taxon>unclassified sequences</taxon>
        <taxon>metagenomes</taxon>
        <taxon>ecological metagenomes</taxon>
    </lineage>
</organism>
<dbReference type="AlphaFoldDB" id="A0A0F9AUJ4"/>
<comment type="caution">
    <text evidence="4">The sequence shown here is derived from an EMBL/GenBank/DDBJ whole genome shotgun (WGS) entry which is preliminary data.</text>
</comment>
<dbReference type="InterPro" id="IPR027417">
    <property type="entry name" value="P-loop_NTPase"/>
</dbReference>
<accession>A0A0F9AUJ4</accession>
<gene>
    <name evidence="4" type="ORF">LCGC14_2806540</name>
</gene>
<reference evidence="4" key="1">
    <citation type="journal article" date="2015" name="Nature">
        <title>Complex archaea that bridge the gap between prokaryotes and eukaryotes.</title>
        <authorList>
            <person name="Spang A."/>
            <person name="Saw J.H."/>
            <person name="Jorgensen S.L."/>
            <person name="Zaremba-Niedzwiedzka K."/>
            <person name="Martijn J."/>
            <person name="Lind A.E."/>
            <person name="van Eijk R."/>
            <person name="Schleper C."/>
            <person name="Guy L."/>
            <person name="Ettema T.J."/>
        </authorList>
    </citation>
    <scope>NUCLEOTIDE SEQUENCE</scope>
</reference>